<dbReference type="AlphaFoldDB" id="A0A8T2JIU9"/>
<proteinExistence type="predicted"/>
<dbReference type="Proteomes" id="UP000812440">
    <property type="component" value="Chromosome 6"/>
</dbReference>
<organism evidence="1 2">
    <name type="scientific">Hymenochirus boettgeri</name>
    <name type="common">Congo dwarf clawed frog</name>
    <dbReference type="NCBI Taxonomy" id="247094"/>
    <lineage>
        <taxon>Eukaryota</taxon>
        <taxon>Metazoa</taxon>
        <taxon>Chordata</taxon>
        <taxon>Craniata</taxon>
        <taxon>Vertebrata</taxon>
        <taxon>Euteleostomi</taxon>
        <taxon>Amphibia</taxon>
        <taxon>Batrachia</taxon>
        <taxon>Anura</taxon>
        <taxon>Pipoidea</taxon>
        <taxon>Pipidae</taxon>
        <taxon>Pipinae</taxon>
        <taxon>Hymenochirus</taxon>
    </lineage>
</organism>
<comment type="caution">
    <text evidence="1">The sequence shown here is derived from an EMBL/GenBank/DDBJ whole genome shotgun (WGS) entry which is preliminary data.</text>
</comment>
<reference evidence="1" key="1">
    <citation type="thesis" date="2020" institute="ProQuest LLC" country="789 East Eisenhower Parkway, Ann Arbor, MI, USA">
        <title>Comparative Genomics and Chromosome Evolution.</title>
        <authorList>
            <person name="Mudd A.B."/>
        </authorList>
    </citation>
    <scope>NUCLEOTIDE SEQUENCE</scope>
    <source>
        <strain evidence="1">Female2</strain>
        <tissue evidence="1">Blood</tissue>
    </source>
</reference>
<protein>
    <submittedName>
        <fullName evidence="1">Uncharacterized protein</fullName>
    </submittedName>
</protein>
<evidence type="ECO:0000313" key="1">
    <source>
        <dbReference type="EMBL" id="KAG8443483.1"/>
    </source>
</evidence>
<accession>A0A8T2JIU9</accession>
<evidence type="ECO:0000313" key="2">
    <source>
        <dbReference type="Proteomes" id="UP000812440"/>
    </source>
</evidence>
<name>A0A8T2JIU9_9PIPI</name>
<gene>
    <name evidence="1" type="ORF">GDO86_012034</name>
</gene>
<dbReference type="EMBL" id="JAACNH010000005">
    <property type="protein sequence ID" value="KAG8443483.1"/>
    <property type="molecule type" value="Genomic_DNA"/>
</dbReference>
<sequence length="83" mass="9710">MFICSLIKKQNVYLHEQFDYETNLLIGLLVVTDFNALNKQCKMLTFKGNSCTYIKNTILHGWLQKKKTTSQILFVDFLQFLAT</sequence>
<keyword evidence="2" id="KW-1185">Reference proteome</keyword>